<feature type="compositionally biased region" description="Acidic residues" evidence="1">
    <location>
        <begin position="201"/>
        <end position="218"/>
    </location>
</feature>
<feature type="region of interest" description="Disordered" evidence="1">
    <location>
        <begin position="160"/>
        <end position="218"/>
    </location>
</feature>
<dbReference type="Proteomes" id="UP000663846">
    <property type="component" value="Unassembled WGS sequence"/>
</dbReference>
<organism evidence="2 3">
    <name type="scientific">Rhizoctonia solani</name>
    <dbReference type="NCBI Taxonomy" id="456999"/>
    <lineage>
        <taxon>Eukaryota</taxon>
        <taxon>Fungi</taxon>
        <taxon>Dikarya</taxon>
        <taxon>Basidiomycota</taxon>
        <taxon>Agaricomycotina</taxon>
        <taxon>Agaricomycetes</taxon>
        <taxon>Cantharellales</taxon>
        <taxon>Ceratobasidiaceae</taxon>
        <taxon>Rhizoctonia</taxon>
    </lineage>
</organism>
<dbReference type="EMBL" id="CAJMWS010000805">
    <property type="protein sequence ID" value="CAE6464120.1"/>
    <property type="molecule type" value="Genomic_DNA"/>
</dbReference>
<gene>
    <name evidence="2" type="ORF">RDB_LOCUS163937</name>
</gene>
<accession>A0A8H3BSY9</accession>
<protein>
    <submittedName>
        <fullName evidence="2">Uncharacterized protein</fullName>
    </submittedName>
</protein>
<evidence type="ECO:0000256" key="1">
    <source>
        <dbReference type="SAM" id="MobiDB-lite"/>
    </source>
</evidence>
<proteinExistence type="predicted"/>
<feature type="compositionally biased region" description="Basic residues" evidence="1">
    <location>
        <begin position="171"/>
        <end position="188"/>
    </location>
</feature>
<name>A0A8H3BSY9_9AGAM</name>
<reference evidence="2" key="1">
    <citation type="submission" date="2021-01" db="EMBL/GenBank/DDBJ databases">
        <authorList>
            <person name="Kaushik A."/>
        </authorList>
    </citation>
    <scope>NUCLEOTIDE SEQUENCE</scope>
    <source>
        <strain evidence="2">AG1-1C</strain>
    </source>
</reference>
<comment type="caution">
    <text evidence="2">The sequence shown here is derived from an EMBL/GenBank/DDBJ whole genome shotgun (WGS) entry which is preliminary data.</text>
</comment>
<feature type="compositionally biased region" description="Polar residues" evidence="1">
    <location>
        <begin position="190"/>
        <end position="200"/>
    </location>
</feature>
<dbReference type="AlphaFoldDB" id="A0A8H3BSY9"/>
<evidence type="ECO:0000313" key="3">
    <source>
        <dbReference type="Proteomes" id="UP000663846"/>
    </source>
</evidence>
<evidence type="ECO:0000313" key="2">
    <source>
        <dbReference type="EMBL" id="CAE6464120.1"/>
    </source>
</evidence>
<sequence length="218" mass="24064">MDPTPMNNDTSPHSMRIASHGKISLLVDFALKFLKENSTRPLVLHTLPHKYGKEEAGLHEPDAKKGKIEPSTTNVARLISIVEIIKREFKDGSLHQYNEIGCLDTASSRAGSSGARIPSEPGAERQAALHRVLEGKNHLPIQRTPYMKITLSRAVLPESQVPNTTYQPPIAKKHSRGTRKRSRRHAKHATVSSEANLTNGTEEDDADTDDDAMDIVLP</sequence>